<dbReference type="InterPro" id="IPR000742">
    <property type="entry name" value="EGF"/>
</dbReference>
<comment type="caution">
    <text evidence="1">Lacks conserved residue(s) required for the propagation of feature annotation.</text>
</comment>
<dbReference type="PROSITE" id="PS50026">
    <property type="entry name" value="EGF_3"/>
    <property type="match status" value="1"/>
</dbReference>
<feature type="region of interest" description="Disordered" evidence="2">
    <location>
        <begin position="179"/>
        <end position="198"/>
    </location>
</feature>
<protein>
    <submittedName>
        <fullName evidence="5">EGF-like domain containing protein</fullName>
    </submittedName>
</protein>
<feature type="domain" description="EGF-like" evidence="4">
    <location>
        <begin position="230"/>
        <end position="277"/>
    </location>
</feature>
<feature type="compositionally biased region" description="Polar residues" evidence="2">
    <location>
        <begin position="208"/>
        <end position="227"/>
    </location>
</feature>
<dbReference type="EMBL" id="JAKKPZ010000001">
    <property type="protein sequence ID" value="KAI1728638.1"/>
    <property type="molecule type" value="Genomic_DNA"/>
</dbReference>
<feature type="transmembrane region" description="Helical" evidence="3">
    <location>
        <begin position="299"/>
        <end position="320"/>
    </location>
</feature>
<keyword evidence="1" id="KW-1015">Disulfide bond</keyword>
<evidence type="ECO:0000313" key="6">
    <source>
        <dbReference type="Proteomes" id="UP001201812"/>
    </source>
</evidence>
<evidence type="ECO:0000256" key="1">
    <source>
        <dbReference type="PROSITE-ProRule" id="PRU00076"/>
    </source>
</evidence>
<evidence type="ECO:0000259" key="4">
    <source>
        <dbReference type="PROSITE" id="PS50026"/>
    </source>
</evidence>
<feature type="region of interest" description="Disordered" evidence="2">
    <location>
        <begin position="205"/>
        <end position="232"/>
    </location>
</feature>
<evidence type="ECO:0000256" key="2">
    <source>
        <dbReference type="SAM" id="MobiDB-lite"/>
    </source>
</evidence>
<gene>
    <name evidence="5" type="ORF">DdX_00835</name>
</gene>
<accession>A0AAD4NKL9</accession>
<evidence type="ECO:0000256" key="3">
    <source>
        <dbReference type="SAM" id="Phobius"/>
    </source>
</evidence>
<organism evidence="5 6">
    <name type="scientific">Ditylenchus destructor</name>
    <dbReference type="NCBI Taxonomy" id="166010"/>
    <lineage>
        <taxon>Eukaryota</taxon>
        <taxon>Metazoa</taxon>
        <taxon>Ecdysozoa</taxon>
        <taxon>Nematoda</taxon>
        <taxon>Chromadorea</taxon>
        <taxon>Rhabditida</taxon>
        <taxon>Tylenchina</taxon>
        <taxon>Tylenchomorpha</taxon>
        <taxon>Sphaerularioidea</taxon>
        <taxon>Anguinidae</taxon>
        <taxon>Anguininae</taxon>
        <taxon>Ditylenchus</taxon>
    </lineage>
</organism>
<feature type="disulfide bond" evidence="1">
    <location>
        <begin position="267"/>
        <end position="276"/>
    </location>
</feature>
<dbReference type="PROSITE" id="PS01186">
    <property type="entry name" value="EGF_2"/>
    <property type="match status" value="1"/>
</dbReference>
<keyword evidence="6" id="KW-1185">Reference proteome</keyword>
<dbReference type="GO" id="GO:0048018">
    <property type="term" value="F:receptor ligand activity"/>
    <property type="evidence" value="ECO:0007669"/>
    <property type="project" value="InterPro"/>
</dbReference>
<evidence type="ECO:0000313" key="5">
    <source>
        <dbReference type="EMBL" id="KAI1728638.1"/>
    </source>
</evidence>
<dbReference type="GO" id="GO:0005154">
    <property type="term" value="F:epidermal growth factor receptor binding"/>
    <property type="evidence" value="ECO:0007669"/>
    <property type="project" value="InterPro"/>
</dbReference>
<dbReference type="PROSITE" id="PS00022">
    <property type="entry name" value="EGF_1"/>
    <property type="match status" value="1"/>
</dbReference>
<keyword evidence="3" id="KW-1133">Transmembrane helix</keyword>
<proteinExistence type="predicted"/>
<dbReference type="SUPFAM" id="SSF57196">
    <property type="entry name" value="EGF/Laminin"/>
    <property type="match status" value="1"/>
</dbReference>
<dbReference type="PANTHER" id="PTHR12332">
    <property type="entry name" value="KEREN-RELATED"/>
    <property type="match status" value="1"/>
</dbReference>
<comment type="caution">
    <text evidence="5">The sequence shown here is derived from an EMBL/GenBank/DDBJ whole genome shotgun (WGS) entry which is preliminary data.</text>
</comment>
<keyword evidence="1" id="KW-0245">EGF-like domain</keyword>
<dbReference type="Proteomes" id="UP001201812">
    <property type="component" value="Unassembled WGS sequence"/>
</dbReference>
<dbReference type="GO" id="GO:0007173">
    <property type="term" value="P:epidermal growth factor receptor signaling pathway"/>
    <property type="evidence" value="ECO:0007669"/>
    <property type="project" value="InterPro"/>
</dbReference>
<dbReference type="AlphaFoldDB" id="A0AAD4NKL9"/>
<reference evidence="5" key="1">
    <citation type="submission" date="2022-01" db="EMBL/GenBank/DDBJ databases">
        <title>Genome Sequence Resource for Two Populations of Ditylenchus destructor, the Migratory Endoparasitic Phytonematode.</title>
        <authorList>
            <person name="Zhang H."/>
            <person name="Lin R."/>
            <person name="Xie B."/>
        </authorList>
    </citation>
    <scope>NUCLEOTIDE SEQUENCE</scope>
    <source>
        <strain evidence="5">BazhouSP</strain>
    </source>
</reference>
<dbReference type="InterPro" id="IPR043403">
    <property type="entry name" value="Gurken/Spitz"/>
</dbReference>
<sequence length="351" mass="39373">MVRACSSPLLQACALLNAHKMHGDLLNESDTIECSLGQLGETAGPPHLRTVFYQFLFIVLSYFGRQNIKADILASGKPRTLALYLCGGMKIRCNPSAIFALLGVSVFLLFFAFVYLIHCSQNFRLDMFFPNCAHNGTNLSHNKEGPNGIALPRRTSWNYQKYACTSSFRGLEEKLNHPKGVGVFDDPQPGGSGLSQHHDVNIPAVESKSINETSRGQQTTASESSQHGWKEKPCPKPFDDIYCFNGGRCFAQFQDDAQQQYLPFCKCAMGYHGKRCEYVFNPEIYGFSIEKDEVETAEVSTLVTFLVVGIVAVAALLQLYRRYIKENRLPAFRTVSFQQVRRLDYDQLCSL</sequence>
<keyword evidence="3" id="KW-0812">Transmembrane</keyword>
<dbReference type="PANTHER" id="PTHR12332:SF1">
    <property type="entry name" value="KEREN-RELATED"/>
    <property type="match status" value="1"/>
</dbReference>
<keyword evidence="3" id="KW-0472">Membrane</keyword>
<feature type="transmembrane region" description="Helical" evidence="3">
    <location>
        <begin position="97"/>
        <end position="117"/>
    </location>
</feature>
<name>A0AAD4NKL9_9BILA</name>
<dbReference type="Gene3D" id="2.10.25.10">
    <property type="entry name" value="Laminin"/>
    <property type="match status" value="1"/>
</dbReference>